<comment type="caution">
    <text evidence="1">The sequence shown here is derived from an EMBL/GenBank/DDBJ whole genome shotgun (WGS) entry which is preliminary data.</text>
</comment>
<dbReference type="Gene3D" id="3.40.50.300">
    <property type="entry name" value="P-loop containing nucleotide triphosphate hydrolases"/>
    <property type="match status" value="1"/>
</dbReference>
<gene>
    <name evidence="1" type="ORF">L210DRAFT_3502542</name>
</gene>
<evidence type="ECO:0000313" key="1">
    <source>
        <dbReference type="EMBL" id="KAF8443796.1"/>
    </source>
</evidence>
<dbReference type="Proteomes" id="UP001194468">
    <property type="component" value="Unassembled WGS sequence"/>
</dbReference>
<dbReference type="PANTHER" id="PTHR33129:SF1">
    <property type="entry name" value="ATP-BINDING PROTEIN"/>
    <property type="match status" value="1"/>
</dbReference>
<dbReference type="EMBL" id="WHUW01000007">
    <property type="protein sequence ID" value="KAF8443796.1"/>
    <property type="molecule type" value="Genomic_DNA"/>
</dbReference>
<keyword evidence="2" id="KW-1185">Reference proteome</keyword>
<accession>A0AAD4BZ39</accession>
<organism evidence="1 2">
    <name type="scientific">Boletus edulis BED1</name>
    <dbReference type="NCBI Taxonomy" id="1328754"/>
    <lineage>
        <taxon>Eukaryota</taxon>
        <taxon>Fungi</taxon>
        <taxon>Dikarya</taxon>
        <taxon>Basidiomycota</taxon>
        <taxon>Agaricomycotina</taxon>
        <taxon>Agaricomycetes</taxon>
        <taxon>Agaricomycetidae</taxon>
        <taxon>Boletales</taxon>
        <taxon>Boletineae</taxon>
        <taxon>Boletaceae</taxon>
        <taxon>Boletoideae</taxon>
        <taxon>Boletus</taxon>
    </lineage>
</organism>
<evidence type="ECO:0000313" key="2">
    <source>
        <dbReference type="Proteomes" id="UP001194468"/>
    </source>
</evidence>
<name>A0AAD4BZ39_BOLED</name>
<dbReference type="PANTHER" id="PTHR33129">
    <property type="entry name" value="PROTEIN KINASE DOMAIN-CONTAINING PROTEIN-RELATED"/>
    <property type="match status" value="1"/>
</dbReference>
<protein>
    <submittedName>
        <fullName evidence="1">Uncharacterized protein</fullName>
    </submittedName>
</protein>
<dbReference type="AlphaFoldDB" id="A0AAD4BZ39"/>
<dbReference type="InterPro" id="IPR052980">
    <property type="entry name" value="Crinkler_effector"/>
</dbReference>
<dbReference type="InterPro" id="IPR027417">
    <property type="entry name" value="P-loop_NTPase"/>
</dbReference>
<sequence>MVWDKPQAISKDHPQGFEFICLKGYLKGFQALFGAAVEENILVRDEYRIAIQDLQKHEYRRGAYVTGQPGIGKSLFLVYLLVQLLGQGCKVAVHDYNHQFYAVFTNTVAFYPITDPAPLATGGPMWALSDSSHEHDGAPPGHFYAFPQAVRLIQATSPKKKRWHEWSKQAKAKCYVMDIWTEQEIANLANLLGYNDQRMVDLWKKWGGAPRTLLTYFEESDQEIENWYHDHAIKAIGTCQDVIQSIVNQQLLEGSDAPSRFYFCRPADYATSSIHRKRTCATVPTRTICNILGRALQQLSNAIKLEFFTALSQCNDTRQAAEFIYQTWFHCFISTANKSIDCHWLDEPDKVTKLYGTTNLASESAKERKELPYYWPASTGYPGIDGALICDNAIFAFQITLSSTHPSPEPGVRKLRAQLPANLKKLPWHVVFVGNLESSSEAVAQQWIDKVFLMQTSRTAVPILWSRVDPVAAGVNYRIIRDGDESMDVVNE</sequence>
<reference evidence="1" key="2">
    <citation type="journal article" date="2020" name="Nat. Commun.">
        <title>Large-scale genome sequencing of mycorrhizal fungi provides insights into the early evolution of symbiotic traits.</title>
        <authorList>
            <person name="Miyauchi S."/>
            <person name="Kiss E."/>
            <person name="Kuo A."/>
            <person name="Drula E."/>
            <person name="Kohler A."/>
            <person name="Sanchez-Garcia M."/>
            <person name="Morin E."/>
            <person name="Andreopoulos B."/>
            <person name="Barry K.W."/>
            <person name="Bonito G."/>
            <person name="Buee M."/>
            <person name="Carver A."/>
            <person name="Chen C."/>
            <person name="Cichocki N."/>
            <person name="Clum A."/>
            <person name="Culley D."/>
            <person name="Crous P.W."/>
            <person name="Fauchery L."/>
            <person name="Girlanda M."/>
            <person name="Hayes R.D."/>
            <person name="Keri Z."/>
            <person name="LaButti K."/>
            <person name="Lipzen A."/>
            <person name="Lombard V."/>
            <person name="Magnuson J."/>
            <person name="Maillard F."/>
            <person name="Murat C."/>
            <person name="Nolan M."/>
            <person name="Ohm R.A."/>
            <person name="Pangilinan J."/>
            <person name="Pereira M.F."/>
            <person name="Perotto S."/>
            <person name="Peter M."/>
            <person name="Pfister S."/>
            <person name="Riley R."/>
            <person name="Sitrit Y."/>
            <person name="Stielow J.B."/>
            <person name="Szollosi G."/>
            <person name="Zifcakova L."/>
            <person name="Stursova M."/>
            <person name="Spatafora J.W."/>
            <person name="Tedersoo L."/>
            <person name="Vaario L.M."/>
            <person name="Yamada A."/>
            <person name="Yan M."/>
            <person name="Wang P."/>
            <person name="Xu J."/>
            <person name="Bruns T."/>
            <person name="Baldrian P."/>
            <person name="Vilgalys R."/>
            <person name="Dunand C."/>
            <person name="Henrissat B."/>
            <person name="Grigoriev I.V."/>
            <person name="Hibbett D."/>
            <person name="Nagy L.G."/>
            <person name="Martin F.M."/>
        </authorList>
    </citation>
    <scope>NUCLEOTIDE SEQUENCE</scope>
    <source>
        <strain evidence="1">BED1</strain>
    </source>
</reference>
<proteinExistence type="predicted"/>
<reference evidence="1" key="1">
    <citation type="submission" date="2019-10" db="EMBL/GenBank/DDBJ databases">
        <authorList>
            <consortium name="DOE Joint Genome Institute"/>
            <person name="Kuo A."/>
            <person name="Miyauchi S."/>
            <person name="Kiss E."/>
            <person name="Drula E."/>
            <person name="Kohler A."/>
            <person name="Sanchez-Garcia M."/>
            <person name="Andreopoulos B."/>
            <person name="Barry K.W."/>
            <person name="Bonito G."/>
            <person name="Buee M."/>
            <person name="Carver A."/>
            <person name="Chen C."/>
            <person name="Cichocki N."/>
            <person name="Clum A."/>
            <person name="Culley D."/>
            <person name="Crous P.W."/>
            <person name="Fauchery L."/>
            <person name="Girlanda M."/>
            <person name="Hayes R."/>
            <person name="Keri Z."/>
            <person name="LaButti K."/>
            <person name="Lipzen A."/>
            <person name="Lombard V."/>
            <person name="Magnuson J."/>
            <person name="Maillard F."/>
            <person name="Morin E."/>
            <person name="Murat C."/>
            <person name="Nolan M."/>
            <person name="Ohm R."/>
            <person name="Pangilinan J."/>
            <person name="Pereira M."/>
            <person name="Perotto S."/>
            <person name="Peter M."/>
            <person name="Riley R."/>
            <person name="Sitrit Y."/>
            <person name="Stielow B."/>
            <person name="Szollosi G."/>
            <person name="Zifcakova L."/>
            <person name="Stursova M."/>
            <person name="Spatafora J.W."/>
            <person name="Tedersoo L."/>
            <person name="Vaario L.-M."/>
            <person name="Yamada A."/>
            <person name="Yan M."/>
            <person name="Wang P."/>
            <person name="Xu J."/>
            <person name="Bruns T."/>
            <person name="Baldrian P."/>
            <person name="Vilgalys R."/>
            <person name="Henrissat B."/>
            <person name="Grigoriev I.V."/>
            <person name="Hibbett D."/>
            <person name="Nagy L.G."/>
            <person name="Martin F.M."/>
        </authorList>
    </citation>
    <scope>NUCLEOTIDE SEQUENCE</scope>
    <source>
        <strain evidence="1">BED1</strain>
    </source>
</reference>